<dbReference type="InterPro" id="IPR041465">
    <property type="entry name" value="SfsA_N"/>
</dbReference>
<dbReference type="Pfam" id="PF17746">
    <property type="entry name" value="SfsA_N"/>
    <property type="match status" value="1"/>
</dbReference>
<dbReference type="Gene3D" id="3.40.1350.60">
    <property type="match status" value="1"/>
</dbReference>
<dbReference type="GO" id="GO:0003677">
    <property type="term" value="F:DNA binding"/>
    <property type="evidence" value="ECO:0007669"/>
    <property type="project" value="InterPro"/>
</dbReference>
<dbReference type="EMBL" id="FNQE01000008">
    <property type="protein sequence ID" value="SDY82010.1"/>
    <property type="molecule type" value="Genomic_DNA"/>
</dbReference>
<evidence type="ECO:0000313" key="4">
    <source>
        <dbReference type="EMBL" id="SDY82010.1"/>
    </source>
</evidence>
<accession>A0A1H3MZU1</accession>
<evidence type="ECO:0000256" key="1">
    <source>
        <dbReference type="HAMAP-Rule" id="MF_00095"/>
    </source>
</evidence>
<evidence type="ECO:0000259" key="2">
    <source>
        <dbReference type="Pfam" id="PF03749"/>
    </source>
</evidence>
<proteinExistence type="inferred from homology"/>
<evidence type="ECO:0000313" key="5">
    <source>
        <dbReference type="Proteomes" id="UP000198625"/>
    </source>
</evidence>
<dbReference type="Proteomes" id="UP000198625">
    <property type="component" value="Unassembled WGS sequence"/>
</dbReference>
<gene>
    <name evidence="1" type="primary">sfsA</name>
    <name evidence="4" type="ORF">SAMN05660462_00985</name>
</gene>
<reference evidence="4 5" key="1">
    <citation type="submission" date="2016-10" db="EMBL/GenBank/DDBJ databases">
        <authorList>
            <person name="de Groot N.N."/>
        </authorList>
    </citation>
    <scope>NUCLEOTIDE SEQUENCE [LARGE SCALE GENOMIC DNA]</scope>
    <source>
        <strain evidence="4 5">DSM 21650</strain>
    </source>
</reference>
<evidence type="ECO:0000259" key="3">
    <source>
        <dbReference type="Pfam" id="PF17746"/>
    </source>
</evidence>
<organism evidence="4 5">
    <name type="scientific">Proteiniborus ethanoligenes</name>
    <dbReference type="NCBI Taxonomy" id="415015"/>
    <lineage>
        <taxon>Bacteria</taxon>
        <taxon>Bacillati</taxon>
        <taxon>Bacillota</taxon>
        <taxon>Clostridia</taxon>
        <taxon>Eubacteriales</taxon>
        <taxon>Proteiniborus</taxon>
    </lineage>
</organism>
<dbReference type="InterPro" id="IPR040452">
    <property type="entry name" value="SfsA_C"/>
</dbReference>
<dbReference type="STRING" id="415015.SAMN05660462_00985"/>
<name>A0A1H3MZU1_9FIRM</name>
<dbReference type="Pfam" id="PF03749">
    <property type="entry name" value="SfsA"/>
    <property type="match status" value="1"/>
</dbReference>
<dbReference type="AlphaFoldDB" id="A0A1H3MZU1"/>
<dbReference type="Gene3D" id="2.40.50.580">
    <property type="match status" value="1"/>
</dbReference>
<dbReference type="FunFam" id="2.40.50.580:FF:000002">
    <property type="entry name" value="Sugar fermentation stimulation protein homolog"/>
    <property type="match status" value="1"/>
</dbReference>
<dbReference type="HAMAP" id="MF_00095">
    <property type="entry name" value="SfsA"/>
    <property type="match status" value="1"/>
</dbReference>
<dbReference type="InterPro" id="IPR005224">
    <property type="entry name" value="SfsA"/>
</dbReference>
<dbReference type="PANTHER" id="PTHR30545:SF2">
    <property type="entry name" value="SUGAR FERMENTATION STIMULATION PROTEIN A"/>
    <property type="match status" value="1"/>
</dbReference>
<dbReference type="CDD" id="cd22359">
    <property type="entry name" value="SfsA-like_bacterial"/>
    <property type="match status" value="1"/>
</dbReference>
<dbReference type="RefSeq" id="WP_091728013.1">
    <property type="nucleotide sequence ID" value="NZ_FNQE01000008.1"/>
</dbReference>
<dbReference type="PANTHER" id="PTHR30545">
    <property type="entry name" value="SUGAR FERMENTATION STIMULATION PROTEIN A"/>
    <property type="match status" value="1"/>
</dbReference>
<protein>
    <recommendedName>
        <fullName evidence="1">Sugar fermentation stimulation protein homolog</fullName>
    </recommendedName>
</protein>
<comment type="similarity">
    <text evidence="1">Belongs to the SfsA family.</text>
</comment>
<dbReference type="NCBIfam" id="TIGR00230">
    <property type="entry name" value="sfsA"/>
    <property type="match status" value="1"/>
</dbReference>
<dbReference type="OrthoDB" id="9802365at2"/>
<keyword evidence="5" id="KW-1185">Reference proteome</keyword>
<feature type="domain" description="Sugar fermentation stimulation protein C-terminal" evidence="2">
    <location>
        <begin position="81"/>
        <end position="215"/>
    </location>
</feature>
<sequence>MKYDKIIEGIFLKRPNRFIAQVLIDGKEEIVHVKNTGRCKELLLPGAKVLLEDCSHNMTRKTKYSLIAVWKGKMLVNMDSQVPNSVVFEALEGRKVKELEDIIHLKREVTFGKSRYDIYFETEKEKGFIEIKGVTLENNNISMFPDAPTERGAKHVLEMIEAVKQGYRGIILFLIQMKGPKVFKLNWQMDRAFSEGVKLAHENGVEIFVYDSIVSYNTISLDKPVKIELDEIIE</sequence>
<feature type="domain" description="SfsA N-terminal OB" evidence="3">
    <location>
        <begin position="12"/>
        <end position="77"/>
    </location>
</feature>